<dbReference type="EMBL" id="ML178814">
    <property type="protein sequence ID" value="TFL07144.1"/>
    <property type="molecule type" value="Genomic_DNA"/>
</dbReference>
<evidence type="ECO:0000313" key="2">
    <source>
        <dbReference type="Proteomes" id="UP000305067"/>
    </source>
</evidence>
<proteinExistence type="predicted"/>
<dbReference type="Proteomes" id="UP000305067">
    <property type="component" value="Unassembled WGS sequence"/>
</dbReference>
<evidence type="ECO:0000313" key="1">
    <source>
        <dbReference type="EMBL" id="TFL07144.1"/>
    </source>
</evidence>
<sequence length="52" mass="5578">MLRCSESPCALTDAITLDAILSSLGHCARPLCCLSRCVTTLLSRISAMLRLP</sequence>
<organism evidence="1 2">
    <name type="scientific">Pterulicium gracile</name>
    <dbReference type="NCBI Taxonomy" id="1884261"/>
    <lineage>
        <taxon>Eukaryota</taxon>
        <taxon>Fungi</taxon>
        <taxon>Dikarya</taxon>
        <taxon>Basidiomycota</taxon>
        <taxon>Agaricomycotina</taxon>
        <taxon>Agaricomycetes</taxon>
        <taxon>Agaricomycetidae</taxon>
        <taxon>Agaricales</taxon>
        <taxon>Pleurotineae</taxon>
        <taxon>Pterulaceae</taxon>
        <taxon>Pterulicium</taxon>
    </lineage>
</organism>
<dbReference type="AlphaFoldDB" id="A0A5C3R765"/>
<protein>
    <submittedName>
        <fullName evidence="1">Uncharacterized protein</fullName>
    </submittedName>
</protein>
<accession>A0A5C3R765</accession>
<name>A0A5C3R765_9AGAR</name>
<keyword evidence="2" id="KW-1185">Reference proteome</keyword>
<reference evidence="1 2" key="1">
    <citation type="journal article" date="2019" name="Nat. Ecol. Evol.">
        <title>Megaphylogeny resolves global patterns of mushroom evolution.</title>
        <authorList>
            <person name="Varga T."/>
            <person name="Krizsan K."/>
            <person name="Foldi C."/>
            <person name="Dima B."/>
            <person name="Sanchez-Garcia M."/>
            <person name="Sanchez-Ramirez S."/>
            <person name="Szollosi G.J."/>
            <person name="Szarkandi J.G."/>
            <person name="Papp V."/>
            <person name="Albert L."/>
            <person name="Andreopoulos W."/>
            <person name="Angelini C."/>
            <person name="Antonin V."/>
            <person name="Barry K.W."/>
            <person name="Bougher N.L."/>
            <person name="Buchanan P."/>
            <person name="Buyck B."/>
            <person name="Bense V."/>
            <person name="Catcheside P."/>
            <person name="Chovatia M."/>
            <person name="Cooper J."/>
            <person name="Damon W."/>
            <person name="Desjardin D."/>
            <person name="Finy P."/>
            <person name="Geml J."/>
            <person name="Haridas S."/>
            <person name="Hughes K."/>
            <person name="Justo A."/>
            <person name="Karasinski D."/>
            <person name="Kautmanova I."/>
            <person name="Kiss B."/>
            <person name="Kocsube S."/>
            <person name="Kotiranta H."/>
            <person name="LaButti K.M."/>
            <person name="Lechner B.E."/>
            <person name="Liimatainen K."/>
            <person name="Lipzen A."/>
            <person name="Lukacs Z."/>
            <person name="Mihaltcheva S."/>
            <person name="Morgado L.N."/>
            <person name="Niskanen T."/>
            <person name="Noordeloos M.E."/>
            <person name="Ohm R.A."/>
            <person name="Ortiz-Santana B."/>
            <person name="Ovrebo C."/>
            <person name="Racz N."/>
            <person name="Riley R."/>
            <person name="Savchenko A."/>
            <person name="Shiryaev A."/>
            <person name="Soop K."/>
            <person name="Spirin V."/>
            <person name="Szebenyi C."/>
            <person name="Tomsovsky M."/>
            <person name="Tulloss R.E."/>
            <person name="Uehling J."/>
            <person name="Grigoriev I.V."/>
            <person name="Vagvolgyi C."/>
            <person name="Papp T."/>
            <person name="Martin F.M."/>
            <person name="Miettinen O."/>
            <person name="Hibbett D.S."/>
            <person name="Nagy L.G."/>
        </authorList>
    </citation>
    <scope>NUCLEOTIDE SEQUENCE [LARGE SCALE GENOMIC DNA]</scope>
    <source>
        <strain evidence="1 2">CBS 309.79</strain>
    </source>
</reference>
<gene>
    <name evidence="1" type="ORF">BDV98DRAFT_557340</name>
</gene>